<reference evidence="3" key="1">
    <citation type="journal article" date="2013" name="Nature">
        <title>Draft genome of the wheat A-genome progenitor Triticum urartu.</title>
        <authorList>
            <person name="Ling H.Q."/>
            <person name="Zhao S."/>
            <person name="Liu D."/>
            <person name="Wang J."/>
            <person name="Sun H."/>
            <person name="Zhang C."/>
            <person name="Fan H."/>
            <person name="Li D."/>
            <person name="Dong L."/>
            <person name="Tao Y."/>
            <person name="Gao C."/>
            <person name="Wu H."/>
            <person name="Li Y."/>
            <person name="Cui Y."/>
            <person name="Guo X."/>
            <person name="Zheng S."/>
            <person name="Wang B."/>
            <person name="Yu K."/>
            <person name="Liang Q."/>
            <person name="Yang W."/>
            <person name="Lou X."/>
            <person name="Chen J."/>
            <person name="Feng M."/>
            <person name="Jian J."/>
            <person name="Zhang X."/>
            <person name="Luo G."/>
            <person name="Jiang Y."/>
            <person name="Liu J."/>
            <person name="Wang Z."/>
            <person name="Sha Y."/>
            <person name="Zhang B."/>
            <person name="Wu H."/>
            <person name="Tang D."/>
            <person name="Shen Q."/>
            <person name="Xue P."/>
            <person name="Zou S."/>
            <person name="Wang X."/>
            <person name="Liu X."/>
            <person name="Wang F."/>
            <person name="Yang Y."/>
            <person name="An X."/>
            <person name="Dong Z."/>
            <person name="Zhang K."/>
            <person name="Zhang X."/>
            <person name="Luo M.C."/>
            <person name="Dvorak J."/>
            <person name="Tong Y."/>
            <person name="Wang J."/>
            <person name="Yang H."/>
            <person name="Li Z."/>
            <person name="Wang D."/>
            <person name="Zhang A."/>
            <person name="Wang J."/>
        </authorList>
    </citation>
    <scope>NUCLEOTIDE SEQUENCE</scope>
    <source>
        <strain evidence="3">cv. G1812</strain>
    </source>
</reference>
<dbReference type="Gramene" id="TuG1812G0300005100.01.T01">
    <property type="protein sequence ID" value="TuG1812G0300005100.01.T01"/>
    <property type="gene ID" value="TuG1812G0300005100.01"/>
</dbReference>
<protein>
    <submittedName>
        <fullName evidence="2">Uncharacterized protein</fullName>
    </submittedName>
</protein>
<name>A0A8R7U1Y7_TRIUA</name>
<evidence type="ECO:0000313" key="2">
    <source>
        <dbReference type="EnsemblPlants" id="TuG1812G0300005100.01.T01"/>
    </source>
</evidence>
<dbReference type="Proteomes" id="UP000015106">
    <property type="component" value="Chromosome 3"/>
</dbReference>
<evidence type="ECO:0000313" key="3">
    <source>
        <dbReference type="Proteomes" id="UP000015106"/>
    </source>
</evidence>
<accession>A0A8R7U1Y7</accession>
<organism evidence="2 3">
    <name type="scientific">Triticum urartu</name>
    <name type="common">Red wild einkorn</name>
    <name type="synonym">Crithodium urartu</name>
    <dbReference type="NCBI Taxonomy" id="4572"/>
    <lineage>
        <taxon>Eukaryota</taxon>
        <taxon>Viridiplantae</taxon>
        <taxon>Streptophyta</taxon>
        <taxon>Embryophyta</taxon>
        <taxon>Tracheophyta</taxon>
        <taxon>Spermatophyta</taxon>
        <taxon>Magnoliopsida</taxon>
        <taxon>Liliopsida</taxon>
        <taxon>Poales</taxon>
        <taxon>Poaceae</taxon>
        <taxon>BOP clade</taxon>
        <taxon>Pooideae</taxon>
        <taxon>Triticodae</taxon>
        <taxon>Triticeae</taxon>
        <taxon>Triticinae</taxon>
        <taxon>Triticum</taxon>
    </lineage>
</organism>
<dbReference type="AlphaFoldDB" id="A0A8R7U1Y7"/>
<keyword evidence="3" id="KW-1185">Reference proteome</keyword>
<feature type="compositionally biased region" description="Basic residues" evidence="1">
    <location>
        <begin position="79"/>
        <end position="88"/>
    </location>
</feature>
<feature type="compositionally biased region" description="Basic residues" evidence="1">
    <location>
        <begin position="13"/>
        <end position="24"/>
    </location>
</feature>
<reference evidence="2" key="3">
    <citation type="submission" date="2022-06" db="UniProtKB">
        <authorList>
            <consortium name="EnsemblPlants"/>
        </authorList>
    </citation>
    <scope>IDENTIFICATION</scope>
</reference>
<feature type="region of interest" description="Disordered" evidence="1">
    <location>
        <begin position="1"/>
        <end position="117"/>
    </location>
</feature>
<proteinExistence type="predicted"/>
<reference evidence="2" key="2">
    <citation type="submission" date="2018-03" db="EMBL/GenBank/DDBJ databases">
        <title>The Triticum urartu genome reveals the dynamic nature of wheat genome evolution.</title>
        <authorList>
            <person name="Ling H."/>
            <person name="Ma B."/>
            <person name="Shi X."/>
            <person name="Liu H."/>
            <person name="Dong L."/>
            <person name="Sun H."/>
            <person name="Cao Y."/>
            <person name="Gao Q."/>
            <person name="Zheng S."/>
            <person name="Li Y."/>
            <person name="Yu Y."/>
            <person name="Du H."/>
            <person name="Qi M."/>
            <person name="Li Y."/>
            <person name="Yu H."/>
            <person name="Cui Y."/>
            <person name="Wang N."/>
            <person name="Chen C."/>
            <person name="Wu H."/>
            <person name="Zhao Y."/>
            <person name="Zhang J."/>
            <person name="Li Y."/>
            <person name="Zhou W."/>
            <person name="Zhang B."/>
            <person name="Hu W."/>
            <person name="Eijk M."/>
            <person name="Tang J."/>
            <person name="Witsenboer H."/>
            <person name="Zhao S."/>
            <person name="Li Z."/>
            <person name="Zhang A."/>
            <person name="Wang D."/>
            <person name="Liang C."/>
        </authorList>
    </citation>
    <scope>NUCLEOTIDE SEQUENCE [LARGE SCALE GENOMIC DNA]</scope>
    <source>
        <strain evidence="2">cv. G1812</strain>
    </source>
</reference>
<evidence type="ECO:0000256" key="1">
    <source>
        <dbReference type="SAM" id="MobiDB-lite"/>
    </source>
</evidence>
<sequence>MPAPPSSPVALAGRHRRLEPRHRPPSQTPRSSALLCPIPLDREGGRPNDAAPCSASTSGRRMPPPTPASPERSLACLLRLRRHRRLRPPPKPPLPRSQRITTPRPTPLLPSTTTELT</sequence>
<dbReference type="EnsemblPlants" id="TuG1812G0300005100.01.T01">
    <property type="protein sequence ID" value="TuG1812G0300005100.01.T01"/>
    <property type="gene ID" value="TuG1812G0300005100.01"/>
</dbReference>